<name>A0A3M0KC96_HIRRU</name>
<organism evidence="2 3">
    <name type="scientific">Hirundo rustica rustica</name>
    <dbReference type="NCBI Taxonomy" id="333673"/>
    <lineage>
        <taxon>Eukaryota</taxon>
        <taxon>Metazoa</taxon>
        <taxon>Chordata</taxon>
        <taxon>Craniata</taxon>
        <taxon>Vertebrata</taxon>
        <taxon>Euteleostomi</taxon>
        <taxon>Archelosauria</taxon>
        <taxon>Archosauria</taxon>
        <taxon>Dinosauria</taxon>
        <taxon>Saurischia</taxon>
        <taxon>Theropoda</taxon>
        <taxon>Coelurosauria</taxon>
        <taxon>Aves</taxon>
        <taxon>Neognathae</taxon>
        <taxon>Neoaves</taxon>
        <taxon>Telluraves</taxon>
        <taxon>Australaves</taxon>
        <taxon>Passeriformes</taxon>
        <taxon>Sylvioidea</taxon>
        <taxon>Hirundinidae</taxon>
        <taxon>Hirundo</taxon>
    </lineage>
</organism>
<reference evidence="2 3" key="1">
    <citation type="submission" date="2018-07" db="EMBL/GenBank/DDBJ databases">
        <title>A high quality draft genome assembly of the barn swallow (H. rustica rustica).</title>
        <authorList>
            <person name="Formenti G."/>
            <person name="Chiara M."/>
            <person name="Poveda L."/>
            <person name="Francoijs K.-J."/>
            <person name="Bonisoli-Alquati A."/>
            <person name="Canova L."/>
            <person name="Gianfranceschi L."/>
            <person name="Horner D.S."/>
            <person name="Saino N."/>
        </authorList>
    </citation>
    <scope>NUCLEOTIDE SEQUENCE [LARGE SCALE GENOMIC DNA]</scope>
    <source>
        <strain evidence="2">Chelidonia</strain>
        <tissue evidence="2">Blood</tissue>
    </source>
</reference>
<protein>
    <submittedName>
        <fullName evidence="2">Uncharacterized protein</fullName>
    </submittedName>
</protein>
<evidence type="ECO:0000313" key="2">
    <source>
        <dbReference type="EMBL" id="RMC08700.1"/>
    </source>
</evidence>
<sequence>MELHGGAEIHLQPMENPTLEQGMPTGGCDPREGPRAGAVWEELQPGEGPMLENFVEGCLPWKNLSLKQGKSGRNLSPEEEGGAETTVMK</sequence>
<comment type="caution">
    <text evidence="2">The sequence shown here is derived from an EMBL/GenBank/DDBJ whole genome shotgun (WGS) entry which is preliminary data.</text>
</comment>
<proteinExistence type="predicted"/>
<dbReference type="AlphaFoldDB" id="A0A3M0KC96"/>
<feature type="region of interest" description="Disordered" evidence="1">
    <location>
        <begin position="66"/>
        <end position="89"/>
    </location>
</feature>
<evidence type="ECO:0000313" key="3">
    <source>
        <dbReference type="Proteomes" id="UP000269221"/>
    </source>
</evidence>
<dbReference type="EMBL" id="QRBI01000117">
    <property type="protein sequence ID" value="RMC08700.1"/>
    <property type="molecule type" value="Genomic_DNA"/>
</dbReference>
<accession>A0A3M0KC96</accession>
<feature type="region of interest" description="Disordered" evidence="1">
    <location>
        <begin position="1"/>
        <end position="35"/>
    </location>
</feature>
<gene>
    <name evidence="2" type="ORF">DUI87_14949</name>
</gene>
<evidence type="ECO:0000256" key="1">
    <source>
        <dbReference type="SAM" id="MobiDB-lite"/>
    </source>
</evidence>
<keyword evidence="3" id="KW-1185">Reference proteome</keyword>
<dbReference type="Proteomes" id="UP000269221">
    <property type="component" value="Unassembled WGS sequence"/>
</dbReference>
<dbReference type="OrthoDB" id="10514558at2759"/>